<sequence>MSNQTAPPTIASLSPVDVLLITGYFLMVALVGVWFWLKERRASTGQPSSTATRTDGHEAAGGESDAFFLAGRSMRWPEIGLSLFVSNIGSEHLLGLAGSAANSGLAVGLFEWSAGLHILVLGWLFAPVYLHAGISTLPEFLERRYSSRLRSMLSCVSLFIYLFTKLSVSVYSGATVLSSVFGWQRELAATGLVLLTAAYTALGGLAAVIVTDVAQSAVLLLGAACMAFVAIAKVGGLHALRDEPPPGMSEAAWASFFRIYRPADDADFPTLGMLLGLNVGGLWYWCLDQAIVQRVLSARSVHHAKASTILAGFLKTTPVFLMVLPGIVARKLFAEELSAVGCPPKCNEALPLMMTNLLPPGLLGLNLAATVAACMSSLDSVFTAAASLFCLDIYKVYLNPSAEERKLVAVGRVFCAVLAICTVLWLPVIDLMSDQVFTYIQSISMYLAPPIVTVYFLGVLWWRANAQGATAAFVVGYALGFTRMVAEITSKVIKPPSGSFFDAFVSLNYLYVGVVLCCTCTIVQVVVSLLTPRPTQAQLHGLVVEISPLRYLRRVAASRFKMHPSDSSSANDSSSCGPERLAEAKGNLPMLAQDSAARSAGAGVEMVDAGGGRHKEKEDSLPEPATPSPDGMFTEISLGDARPSASQNGETPVEDGASLLPTLRKCGFLGSFENINNALASVLVVVIVSLIAGFM</sequence>
<dbReference type="InterPro" id="IPR001734">
    <property type="entry name" value="Na/solute_symporter"/>
</dbReference>
<evidence type="ECO:0000256" key="4">
    <source>
        <dbReference type="ARBA" id="ARBA00022989"/>
    </source>
</evidence>
<feature type="transmembrane region" description="Helical" evidence="8">
    <location>
        <begin position="116"/>
        <end position="137"/>
    </location>
</feature>
<comment type="similarity">
    <text evidence="2 6">Belongs to the sodium:solute symporter (SSF) (TC 2.A.21) family.</text>
</comment>
<evidence type="ECO:0000256" key="7">
    <source>
        <dbReference type="SAM" id="MobiDB-lite"/>
    </source>
</evidence>
<feature type="transmembrane region" description="Helical" evidence="8">
    <location>
        <begin position="158"/>
        <end position="181"/>
    </location>
</feature>
<evidence type="ECO:0008006" key="11">
    <source>
        <dbReference type="Google" id="ProtNLM"/>
    </source>
</evidence>
<protein>
    <recommendedName>
        <fullName evidence="11">Sodium/glucose cotransporter</fullName>
    </recommendedName>
</protein>
<feature type="transmembrane region" description="Helical" evidence="8">
    <location>
        <begin position="509"/>
        <end position="530"/>
    </location>
</feature>
<feature type="transmembrane region" description="Helical" evidence="8">
    <location>
        <begin position="217"/>
        <end position="240"/>
    </location>
</feature>
<keyword evidence="4 8" id="KW-1133">Transmembrane helix</keyword>
<evidence type="ECO:0000256" key="3">
    <source>
        <dbReference type="ARBA" id="ARBA00022692"/>
    </source>
</evidence>
<feature type="region of interest" description="Disordered" evidence="7">
    <location>
        <begin position="607"/>
        <end position="629"/>
    </location>
</feature>
<evidence type="ECO:0000256" key="5">
    <source>
        <dbReference type="ARBA" id="ARBA00023136"/>
    </source>
</evidence>
<name>A0AB34ISY8_PRYPA</name>
<evidence type="ECO:0000313" key="9">
    <source>
        <dbReference type="EMBL" id="KAL1507346.1"/>
    </source>
</evidence>
<evidence type="ECO:0000256" key="6">
    <source>
        <dbReference type="RuleBase" id="RU362091"/>
    </source>
</evidence>
<gene>
    <name evidence="9" type="ORF">AB1Y20_008192</name>
</gene>
<dbReference type="NCBIfam" id="TIGR00813">
    <property type="entry name" value="sss"/>
    <property type="match status" value="1"/>
</dbReference>
<dbReference type="GO" id="GO:0005886">
    <property type="term" value="C:plasma membrane"/>
    <property type="evidence" value="ECO:0007669"/>
    <property type="project" value="TreeGrafter"/>
</dbReference>
<organism evidence="9 10">
    <name type="scientific">Prymnesium parvum</name>
    <name type="common">Toxic golden alga</name>
    <dbReference type="NCBI Taxonomy" id="97485"/>
    <lineage>
        <taxon>Eukaryota</taxon>
        <taxon>Haptista</taxon>
        <taxon>Haptophyta</taxon>
        <taxon>Prymnesiophyceae</taxon>
        <taxon>Prymnesiales</taxon>
        <taxon>Prymnesiaceae</taxon>
        <taxon>Prymnesium</taxon>
    </lineage>
</organism>
<keyword evidence="10" id="KW-1185">Reference proteome</keyword>
<dbReference type="PANTHER" id="PTHR11819:SF195">
    <property type="entry name" value="SODIUM_GLUCOSE COTRANSPORTER 4"/>
    <property type="match status" value="1"/>
</dbReference>
<dbReference type="AlphaFoldDB" id="A0AB34ISY8"/>
<feature type="compositionally biased region" description="Basic and acidic residues" evidence="7">
    <location>
        <begin position="611"/>
        <end position="620"/>
    </location>
</feature>
<accession>A0AB34ISY8</accession>
<feature type="transmembrane region" description="Helical" evidence="8">
    <location>
        <begin position="18"/>
        <end position="37"/>
    </location>
</feature>
<dbReference type="CDD" id="cd10329">
    <property type="entry name" value="SLC5sbd_SGLT1-like"/>
    <property type="match status" value="1"/>
</dbReference>
<evidence type="ECO:0000256" key="1">
    <source>
        <dbReference type="ARBA" id="ARBA00004141"/>
    </source>
</evidence>
<keyword evidence="5 8" id="KW-0472">Membrane</keyword>
<feature type="transmembrane region" description="Helical" evidence="8">
    <location>
        <begin position="367"/>
        <end position="394"/>
    </location>
</feature>
<comment type="subcellular location">
    <subcellularLocation>
        <location evidence="1">Membrane</location>
        <topology evidence="1">Multi-pass membrane protein</topology>
    </subcellularLocation>
</comment>
<evidence type="ECO:0000256" key="2">
    <source>
        <dbReference type="ARBA" id="ARBA00006434"/>
    </source>
</evidence>
<feature type="transmembrane region" description="Helical" evidence="8">
    <location>
        <begin position="308"/>
        <end position="328"/>
    </location>
</feature>
<evidence type="ECO:0000313" key="10">
    <source>
        <dbReference type="Proteomes" id="UP001515480"/>
    </source>
</evidence>
<dbReference type="Proteomes" id="UP001515480">
    <property type="component" value="Unassembled WGS sequence"/>
</dbReference>
<comment type="caution">
    <text evidence="9">The sequence shown here is derived from an EMBL/GenBank/DDBJ whole genome shotgun (WGS) entry which is preliminary data.</text>
</comment>
<feature type="transmembrane region" description="Helical" evidence="8">
    <location>
        <begin position="439"/>
        <end position="462"/>
    </location>
</feature>
<dbReference type="PANTHER" id="PTHR11819">
    <property type="entry name" value="SOLUTE CARRIER FAMILY 5"/>
    <property type="match status" value="1"/>
</dbReference>
<reference evidence="9 10" key="1">
    <citation type="journal article" date="2024" name="Science">
        <title>Giant polyketide synthase enzymes in the biosynthesis of giant marine polyether toxins.</title>
        <authorList>
            <person name="Fallon T.R."/>
            <person name="Shende V.V."/>
            <person name="Wierzbicki I.H."/>
            <person name="Pendleton A.L."/>
            <person name="Watervoot N.F."/>
            <person name="Auber R.P."/>
            <person name="Gonzalez D.J."/>
            <person name="Wisecaver J.H."/>
            <person name="Moore B.S."/>
        </authorList>
    </citation>
    <scope>NUCLEOTIDE SEQUENCE [LARGE SCALE GENOMIC DNA]</scope>
    <source>
        <strain evidence="9 10">12B1</strain>
    </source>
</reference>
<dbReference type="Pfam" id="PF00474">
    <property type="entry name" value="SSF"/>
    <property type="match status" value="1"/>
</dbReference>
<evidence type="ECO:0000256" key="8">
    <source>
        <dbReference type="SAM" id="Phobius"/>
    </source>
</evidence>
<keyword evidence="3 8" id="KW-0812">Transmembrane</keyword>
<feature type="transmembrane region" description="Helical" evidence="8">
    <location>
        <begin position="187"/>
        <end position="210"/>
    </location>
</feature>
<feature type="transmembrane region" description="Helical" evidence="8">
    <location>
        <begin position="268"/>
        <end position="287"/>
    </location>
</feature>
<dbReference type="Gene3D" id="1.20.1730.10">
    <property type="entry name" value="Sodium/glucose cotransporter"/>
    <property type="match status" value="1"/>
</dbReference>
<proteinExistence type="inferred from homology"/>
<dbReference type="EMBL" id="JBGBPQ010000018">
    <property type="protein sequence ID" value="KAL1507346.1"/>
    <property type="molecule type" value="Genomic_DNA"/>
</dbReference>
<feature type="transmembrane region" description="Helical" evidence="8">
    <location>
        <begin position="674"/>
        <end position="694"/>
    </location>
</feature>
<feature type="transmembrane region" description="Helical" evidence="8">
    <location>
        <begin position="406"/>
        <end position="427"/>
    </location>
</feature>
<dbReference type="PROSITE" id="PS50283">
    <property type="entry name" value="NA_SOLUT_SYMP_3"/>
    <property type="match status" value="1"/>
</dbReference>
<feature type="transmembrane region" description="Helical" evidence="8">
    <location>
        <begin position="469"/>
        <end position="489"/>
    </location>
</feature>
<dbReference type="GO" id="GO:0005412">
    <property type="term" value="F:D-glucose:sodium symporter activity"/>
    <property type="evidence" value="ECO:0007669"/>
    <property type="project" value="TreeGrafter"/>
</dbReference>
<dbReference type="InterPro" id="IPR038377">
    <property type="entry name" value="Na/Glc_symporter_sf"/>
</dbReference>